<dbReference type="InterPro" id="IPR043129">
    <property type="entry name" value="ATPase_NBD"/>
</dbReference>
<dbReference type="InterPro" id="IPR018485">
    <property type="entry name" value="FGGY_C"/>
</dbReference>
<evidence type="ECO:0000313" key="8">
    <source>
        <dbReference type="Proteomes" id="UP000199081"/>
    </source>
</evidence>
<dbReference type="CDD" id="cd07779">
    <property type="entry name" value="ASKHA_NBD_FGGY_YgcE-like"/>
    <property type="match status" value="1"/>
</dbReference>
<dbReference type="STRING" id="426702.SAMN04488099_11539"/>
<keyword evidence="8" id="KW-1185">Reference proteome</keyword>
<accession>A0A1H7NMN4</accession>
<dbReference type="GO" id="GO:0005975">
    <property type="term" value="P:carbohydrate metabolic process"/>
    <property type="evidence" value="ECO:0007669"/>
    <property type="project" value="InterPro"/>
</dbReference>
<dbReference type="AlphaFoldDB" id="A0A1H7NMN4"/>
<dbReference type="Proteomes" id="UP000199081">
    <property type="component" value="Unassembled WGS sequence"/>
</dbReference>
<dbReference type="Gene3D" id="3.30.420.40">
    <property type="match status" value="2"/>
</dbReference>
<evidence type="ECO:0000259" key="5">
    <source>
        <dbReference type="Pfam" id="PF00370"/>
    </source>
</evidence>
<dbReference type="Pfam" id="PF00370">
    <property type="entry name" value="FGGY_N"/>
    <property type="match status" value="1"/>
</dbReference>
<dbReference type="GO" id="GO:0016301">
    <property type="term" value="F:kinase activity"/>
    <property type="evidence" value="ECO:0007669"/>
    <property type="project" value="UniProtKB-KW"/>
</dbReference>
<evidence type="ECO:0000256" key="1">
    <source>
        <dbReference type="ARBA" id="ARBA00009156"/>
    </source>
</evidence>
<dbReference type="InterPro" id="IPR000577">
    <property type="entry name" value="Carb_kinase_FGGY"/>
</dbReference>
<feature type="domain" description="Carbohydrate kinase FGGY C-terminal" evidence="6">
    <location>
        <begin position="260"/>
        <end position="454"/>
    </location>
</feature>
<evidence type="ECO:0000256" key="4">
    <source>
        <dbReference type="RuleBase" id="RU003733"/>
    </source>
</evidence>
<dbReference type="PANTHER" id="PTHR43095">
    <property type="entry name" value="SUGAR KINASE"/>
    <property type="match status" value="1"/>
</dbReference>
<evidence type="ECO:0000256" key="2">
    <source>
        <dbReference type="ARBA" id="ARBA00022679"/>
    </source>
</evidence>
<dbReference type="SUPFAM" id="SSF53067">
    <property type="entry name" value="Actin-like ATPase domain"/>
    <property type="match status" value="2"/>
</dbReference>
<dbReference type="EMBL" id="FNZU01000015">
    <property type="protein sequence ID" value="SEL24746.1"/>
    <property type="molecule type" value="Genomic_DNA"/>
</dbReference>
<evidence type="ECO:0000259" key="6">
    <source>
        <dbReference type="Pfam" id="PF02782"/>
    </source>
</evidence>
<dbReference type="RefSeq" id="WP_091482606.1">
    <property type="nucleotide sequence ID" value="NZ_BJYC01000017.1"/>
</dbReference>
<dbReference type="InterPro" id="IPR018484">
    <property type="entry name" value="FGGY_N"/>
</dbReference>
<dbReference type="Pfam" id="PF02782">
    <property type="entry name" value="FGGY_C"/>
    <property type="match status" value="1"/>
</dbReference>
<reference evidence="8" key="1">
    <citation type="submission" date="2016-10" db="EMBL/GenBank/DDBJ databases">
        <authorList>
            <person name="Varghese N."/>
            <person name="Submissions S."/>
        </authorList>
    </citation>
    <scope>NUCLEOTIDE SEQUENCE [LARGE SCALE GENOMIC DNA]</scope>
    <source>
        <strain evidence="8">DSM 19183</strain>
    </source>
</reference>
<evidence type="ECO:0000256" key="3">
    <source>
        <dbReference type="ARBA" id="ARBA00022777"/>
    </source>
</evidence>
<feature type="domain" description="Carbohydrate kinase FGGY N-terminal" evidence="5">
    <location>
        <begin position="3"/>
        <end position="248"/>
    </location>
</feature>
<dbReference type="PROSITE" id="PS00445">
    <property type="entry name" value="FGGY_KINASES_2"/>
    <property type="match status" value="1"/>
</dbReference>
<name>A0A1H7NMN4_9LACT</name>
<sequence>MKYVVGIDEGTTGCKTCVFDQNGTLISTSAGEYPSYYPKPGYVEQDIREIRQRVFDSCRDAISKAKIDPADIVGVSHSNQGITMVLLDENENVIRNRTIGWQDTRHTEILDEMKTTIDNDRYFELSGMSFGAYNIAVLNWLQKNEPETWSKVHRICSHQDYFLRELGADGYYIDEGSANFMSMLGVEDNEWNDELMAVYNVNKEQLPEVIHEPGKVVGHVTEKVSLETGLPVGCAVSLGGLDTNCSALAAGAVEAGTDVLIVGTAGVSIMISDEKVLDPDKRVTLRSNPGFDSYQLYLMTNTAASSFRWFRDALCSLEVATSNLMGSDPYDLMTSIASNSKPGANGVTALTCLQGSHGRRKNEKARGTFLGIDLGTSKADIAQAILEGITFEMKDILSMKENIASEIKNVRLCGGVAKSEWWCQMFADVLDKPIQLTEVPELGSLGAAMCAGIGAGLFSSPEEAVDKCVTISKTFYPDEEKVAIYSKSFDKWNRAYDRLIDFY</sequence>
<evidence type="ECO:0000313" key="7">
    <source>
        <dbReference type="EMBL" id="SEL24746.1"/>
    </source>
</evidence>
<keyword evidence="2 4" id="KW-0808">Transferase</keyword>
<gene>
    <name evidence="7" type="ORF">SAMN04488099_11539</name>
</gene>
<organism evidence="7 8">
    <name type="scientific">Alkalibacterium pelagium</name>
    <dbReference type="NCBI Taxonomy" id="426702"/>
    <lineage>
        <taxon>Bacteria</taxon>
        <taxon>Bacillati</taxon>
        <taxon>Bacillota</taxon>
        <taxon>Bacilli</taxon>
        <taxon>Lactobacillales</taxon>
        <taxon>Carnobacteriaceae</taxon>
        <taxon>Alkalibacterium</taxon>
    </lineage>
</organism>
<dbReference type="InterPro" id="IPR018483">
    <property type="entry name" value="Carb_kinase_FGGY_CS"/>
</dbReference>
<comment type="similarity">
    <text evidence="1 4">Belongs to the FGGY kinase family.</text>
</comment>
<dbReference type="OrthoDB" id="9805576at2"/>
<dbReference type="InterPro" id="IPR050406">
    <property type="entry name" value="FGGY_Carb_Kinase"/>
</dbReference>
<protein>
    <submittedName>
        <fullName evidence="7">Xylulokinase</fullName>
    </submittedName>
</protein>
<dbReference type="PIRSF" id="PIRSF000538">
    <property type="entry name" value="GlpK"/>
    <property type="match status" value="1"/>
</dbReference>
<dbReference type="GO" id="GO:0016773">
    <property type="term" value="F:phosphotransferase activity, alcohol group as acceptor"/>
    <property type="evidence" value="ECO:0007669"/>
    <property type="project" value="InterPro"/>
</dbReference>
<proteinExistence type="inferred from homology"/>
<keyword evidence="3 4" id="KW-0418">Kinase</keyword>